<protein>
    <submittedName>
        <fullName evidence="2">Uncharacterized protein</fullName>
    </submittedName>
</protein>
<evidence type="ECO:0000313" key="3">
    <source>
        <dbReference type="Proteomes" id="UP000241167"/>
    </source>
</evidence>
<comment type="caution">
    <text evidence="2">The sequence shown here is derived from an EMBL/GenBank/DDBJ whole genome shotgun (WGS) entry which is preliminary data.</text>
</comment>
<dbReference type="Proteomes" id="UP000241167">
    <property type="component" value="Unassembled WGS sequence"/>
</dbReference>
<gene>
    <name evidence="2" type="ORF">C7I55_25815</name>
</gene>
<proteinExistence type="predicted"/>
<name>A0A2P7QEU5_9SPHN</name>
<evidence type="ECO:0000256" key="1">
    <source>
        <dbReference type="SAM" id="MobiDB-lite"/>
    </source>
</evidence>
<keyword evidence="3" id="KW-1185">Reference proteome</keyword>
<reference evidence="2 3" key="1">
    <citation type="submission" date="2018-03" db="EMBL/GenBank/DDBJ databases">
        <title>The draft genome of Sphingosinicella sp. GL-C-18.</title>
        <authorList>
            <person name="Liu L."/>
            <person name="Li L."/>
            <person name="Liang L."/>
            <person name="Zhang X."/>
            <person name="Wang T."/>
        </authorList>
    </citation>
    <scope>NUCLEOTIDE SEQUENCE [LARGE SCALE GENOMIC DNA]</scope>
    <source>
        <strain evidence="2 3">GL-C-18</strain>
    </source>
</reference>
<feature type="compositionally biased region" description="Basic and acidic residues" evidence="1">
    <location>
        <begin position="220"/>
        <end position="234"/>
    </location>
</feature>
<dbReference type="OrthoDB" id="9847147at2"/>
<evidence type="ECO:0000313" key="2">
    <source>
        <dbReference type="EMBL" id="PSJ36492.1"/>
    </source>
</evidence>
<dbReference type="AlphaFoldDB" id="A0A2P7QEU5"/>
<dbReference type="EMBL" id="PXYI01000013">
    <property type="protein sequence ID" value="PSJ36492.1"/>
    <property type="molecule type" value="Genomic_DNA"/>
</dbReference>
<dbReference type="RefSeq" id="WP_146151142.1">
    <property type="nucleotide sequence ID" value="NZ_PXYI01000013.1"/>
</dbReference>
<accession>A0A2P7QEU5</accession>
<sequence length="244" mass="26728">MSGLYAESRYGLTDVIAAVEQLEAECTARGVSAHVDGRDLLWKGVQRLYRSPTSVANYYERPTFRSDRTRCTGHVSLVRQATILPATAENLEKMGWSYERPTCPTGRRSLTRCNESSFADVQAICVDFGDGFVGWISCYSVQDDLSRNLRLGGSNYTDDGSGPNNSWGFDVVLPDVLIDPAVFDVANSVTAVAPGPKQAGEPSAKGWPSRIERPYRIDPAHAHVERQTASRDRTLAVAPVNRAS</sequence>
<feature type="region of interest" description="Disordered" evidence="1">
    <location>
        <begin position="220"/>
        <end position="244"/>
    </location>
</feature>
<organism evidence="2 3">
    <name type="scientific">Allosphingosinicella deserti</name>
    <dbReference type="NCBI Taxonomy" id="2116704"/>
    <lineage>
        <taxon>Bacteria</taxon>
        <taxon>Pseudomonadati</taxon>
        <taxon>Pseudomonadota</taxon>
        <taxon>Alphaproteobacteria</taxon>
        <taxon>Sphingomonadales</taxon>
        <taxon>Sphingomonadaceae</taxon>
        <taxon>Allosphingosinicella</taxon>
    </lineage>
</organism>